<feature type="signal peptide" evidence="1">
    <location>
        <begin position="1"/>
        <end position="27"/>
    </location>
</feature>
<dbReference type="PROSITE" id="PS51257">
    <property type="entry name" value="PROKAR_LIPOPROTEIN"/>
    <property type="match status" value="1"/>
</dbReference>
<proteinExistence type="predicted"/>
<reference evidence="2 3" key="1">
    <citation type="submission" date="2011-05" db="EMBL/GenBank/DDBJ databases">
        <title>Complete sequence of Thioalkalimicrobium cyclicum ALM1.</title>
        <authorList>
            <consortium name="US DOE Joint Genome Institute"/>
            <person name="Lucas S."/>
            <person name="Han J."/>
            <person name="Lapidus A."/>
            <person name="Cheng J.-F."/>
            <person name="Goodwin L."/>
            <person name="Pitluck S."/>
            <person name="Peters L."/>
            <person name="Mikhailova N."/>
            <person name="Davenport K."/>
            <person name="Han C."/>
            <person name="Tapia R."/>
            <person name="Land M."/>
            <person name="Hauser L."/>
            <person name="Kyrpides N."/>
            <person name="Ivanova N."/>
            <person name="Pagani I."/>
            <person name="Kappler U."/>
            <person name="Woyke T."/>
        </authorList>
    </citation>
    <scope>NUCLEOTIDE SEQUENCE [LARGE SCALE GENOMIC DNA]</scope>
    <source>
        <strain evidence="3">DSM 14477 / JCM 11371 / ALM1</strain>
    </source>
</reference>
<keyword evidence="1" id="KW-0732">Signal</keyword>
<sequence>MIRQNRVLGRLWGILALSAVVSLAGCAQVQVQELTPSAANGSDAEGLQETYRLTQFRDAAPSSFESRALRKQAESLCPNGYKILSRQAFATEMLASHQAECPSGSCAHQLEWQIRCGNIPREPFRFFGRTE</sequence>
<dbReference type="HOGENOM" id="CLU_2048649_0_0_6"/>
<dbReference type="STRING" id="717773.Thicy_1130"/>
<evidence type="ECO:0000256" key="1">
    <source>
        <dbReference type="SAM" id="SignalP"/>
    </source>
</evidence>
<gene>
    <name evidence="2" type="ordered locus">Thicy_1130</name>
</gene>
<dbReference type="Proteomes" id="UP000009232">
    <property type="component" value="Chromosome"/>
</dbReference>
<evidence type="ECO:0008006" key="4">
    <source>
        <dbReference type="Google" id="ProtNLM"/>
    </source>
</evidence>
<name>F6D8P6_THICA</name>
<dbReference type="eggNOG" id="ENOG5034BKN">
    <property type="taxonomic scope" value="Bacteria"/>
</dbReference>
<dbReference type="EMBL" id="CP002776">
    <property type="protein sequence ID" value="AEG31897.1"/>
    <property type="molecule type" value="Genomic_DNA"/>
</dbReference>
<keyword evidence="3" id="KW-1185">Reference proteome</keyword>
<evidence type="ECO:0000313" key="2">
    <source>
        <dbReference type="EMBL" id="AEG31897.1"/>
    </source>
</evidence>
<dbReference type="KEGG" id="tcy:Thicy_1130"/>
<protein>
    <recommendedName>
        <fullName evidence="4">Lipoprotein</fullName>
    </recommendedName>
</protein>
<evidence type="ECO:0000313" key="3">
    <source>
        <dbReference type="Proteomes" id="UP000009232"/>
    </source>
</evidence>
<feature type="chain" id="PRO_5003333001" description="Lipoprotein" evidence="1">
    <location>
        <begin position="28"/>
        <end position="131"/>
    </location>
</feature>
<dbReference type="AlphaFoldDB" id="F6D8P6"/>
<accession>F6D8P6</accession>
<organism evidence="2 3">
    <name type="scientific">Thiomicrospira cyclica (strain DSM 14477 / JCM 11371 / ALM1)</name>
    <name type="common">Thioalkalimicrobium cyclicum</name>
    <dbReference type="NCBI Taxonomy" id="717773"/>
    <lineage>
        <taxon>Bacteria</taxon>
        <taxon>Pseudomonadati</taxon>
        <taxon>Pseudomonadota</taxon>
        <taxon>Gammaproteobacteria</taxon>
        <taxon>Thiotrichales</taxon>
        <taxon>Piscirickettsiaceae</taxon>
        <taxon>Thiomicrospira</taxon>
    </lineage>
</organism>
<dbReference type="RefSeq" id="WP_013835674.1">
    <property type="nucleotide sequence ID" value="NC_015581.1"/>
</dbReference>